<keyword evidence="2" id="KW-0680">Restriction system</keyword>
<dbReference type="Pfam" id="PF01420">
    <property type="entry name" value="Methylase_S"/>
    <property type="match status" value="1"/>
</dbReference>
<reference evidence="5 6" key="1">
    <citation type="submission" date="2009-09" db="EMBL/GenBank/DDBJ databases">
        <authorList>
            <person name="Qin X."/>
            <person name="Bachman B."/>
            <person name="Battles P."/>
            <person name="Bell A."/>
            <person name="Bess C."/>
            <person name="Bickham C."/>
            <person name="Chaboub L."/>
            <person name="Chen D."/>
            <person name="Coyle M."/>
            <person name="Deiros D.R."/>
            <person name="Dinh H."/>
            <person name="Forbes L."/>
            <person name="Fowler G."/>
            <person name="Francisco L."/>
            <person name="Fu Q."/>
            <person name="Gubbala S."/>
            <person name="Hale W."/>
            <person name="Han Y."/>
            <person name="Hemphill L."/>
            <person name="Highlander S.K."/>
            <person name="Hirani K."/>
            <person name="Hogues M."/>
            <person name="Jackson L."/>
            <person name="Jakkamsetti A."/>
            <person name="Javaid M."/>
            <person name="Jiang H."/>
            <person name="Korchina V."/>
            <person name="Kovar C."/>
            <person name="Lara F."/>
            <person name="Lee S."/>
            <person name="Mata R."/>
            <person name="Mathew T."/>
            <person name="Moen C."/>
            <person name="Morales K."/>
            <person name="Munidasa M."/>
            <person name="Nazareth L."/>
            <person name="Ngo R."/>
            <person name="Nguyen L."/>
            <person name="Okwuonu G."/>
            <person name="Ongeri F."/>
            <person name="Patil S."/>
            <person name="Petrosino J."/>
            <person name="Pham C."/>
            <person name="Pham P."/>
            <person name="Pu L.-L."/>
            <person name="Puazo M."/>
            <person name="Raj R."/>
            <person name="Reid J."/>
            <person name="Rouhana J."/>
            <person name="Saada N."/>
            <person name="Shang Y."/>
            <person name="Simmons D."/>
            <person name="Thornton R."/>
            <person name="Warren J."/>
            <person name="Weissenberger G."/>
            <person name="Zhang J."/>
            <person name="Zhang L."/>
            <person name="Zhou C."/>
            <person name="Zhu D."/>
            <person name="Muzny D."/>
            <person name="Worley K."/>
            <person name="Gibbs R."/>
        </authorList>
    </citation>
    <scope>NUCLEOTIDE SEQUENCE [LARGE SCALE GENOMIC DNA]</scope>
    <source>
        <strain evidence="5 6">DSM 13335</strain>
    </source>
</reference>
<dbReference type="InterPro" id="IPR044946">
    <property type="entry name" value="Restrct_endonuc_typeI_TRD_sf"/>
</dbReference>
<sequence>MVEWRTTTLEECTDILGDGLHGTPKYTENGEYAFVNGNNLVDGEILIKKETKRVDYSQYEKYKKPLTNRTILVSINGTLGNVGVYGSEKIILGKSACYFNVKESVDKDFIYYIVSSPTFKQYLESNATGTTIKNISLKQMREYTFELPEIGEQKRISSVLRKIDEKIKNNRA</sequence>
<dbReference type="HOGENOM" id="CLU_021095_3_3_9"/>
<evidence type="ECO:0000313" key="6">
    <source>
        <dbReference type="Proteomes" id="UP000004115"/>
    </source>
</evidence>
<accession>C8PCT6</accession>
<comment type="similarity">
    <text evidence="1">Belongs to the type-I restriction system S methylase family.</text>
</comment>
<keyword evidence="3" id="KW-0238">DNA-binding</keyword>
<dbReference type="Gene3D" id="3.90.220.20">
    <property type="entry name" value="DNA methylase specificity domains"/>
    <property type="match status" value="1"/>
</dbReference>
<protein>
    <submittedName>
        <fullName evidence="5">Type I restriction modification DNA specificity domain protein</fullName>
    </submittedName>
</protein>
<dbReference type="GO" id="GO:0003677">
    <property type="term" value="F:DNA binding"/>
    <property type="evidence" value="ECO:0007669"/>
    <property type="project" value="UniProtKB-KW"/>
</dbReference>
<dbReference type="PANTHER" id="PTHR30408">
    <property type="entry name" value="TYPE-1 RESTRICTION ENZYME ECOKI SPECIFICITY PROTEIN"/>
    <property type="match status" value="1"/>
</dbReference>
<feature type="non-terminal residue" evidence="5">
    <location>
        <position position="172"/>
    </location>
</feature>
<dbReference type="InterPro" id="IPR052021">
    <property type="entry name" value="Type-I_RS_S_subunit"/>
</dbReference>
<dbReference type="AlphaFoldDB" id="C8PCT6"/>
<dbReference type="RefSeq" id="WP_006728950.1">
    <property type="nucleotide sequence ID" value="NZ_GG700801.1"/>
</dbReference>
<proteinExistence type="inferred from homology"/>
<dbReference type="EMBL" id="ACLN01000011">
    <property type="protein sequence ID" value="EEW51695.1"/>
    <property type="molecule type" value="Genomic_DNA"/>
</dbReference>
<keyword evidence="6" id="KW-1185">Reference proteome</keyword>
<feature type="domain" description="Type I restriction modification DNA specificity" evidence="4">
    <location>
        <begin position="1"/>
        <end position="169"/>
    </location>
</feature>
<comment type="caution">
    <text evidence="5">The sequence shown here is derived from an EMBL/GenBank/DDBJ whole genome shotgun (WGS) entry which is preliminary data.</text>
</comment>
<dbReference type="PANTHER" id="PTHR30408:SF12">
    <property type="entry name" value="TYPE I RESTRICTION ENZYME MJAVIII SPECIFICITY SUBUNIT"/>
    <property type="match status" value="1"/>
</dbReference>
<dbReference type="SUPFAM" id="SSF116734">
    <property type="entry name" value="DNA methylase specificity domain"/>
    <property type="match status" value="1"/>
</dbReference>
<dbReference type="OrthoDB" id="9795776at2"/>
<gene>
    <name evidence="5" type="ORF">HMPREF0520_0906</name>
</gene>
<dbReference type="Proteomes" id="UP000004115">
    <property type="component" value="Unassembled WGS sequence"/>
</dbReference>
<dbReference type="InterPro" id="IPR000055">
    <property type="entry name" value="Restrct_endonuc_typeI_TRD"/>
</dbReference>
<evidence type="ECO:0000256" key="3">
    <source>
        <dbReference type="ARBA" id="ARBA00023125"/>
    </source>
</evidence>
<organism evidence="5 6">
    <name type="scientific">Lactobacillus iners DSM 13335</name>
    <dbReference type="NCBI Taxonomy" id="525328"/>
    <lineage>
        <taxon>Bacteria</taxon>
        <taxon>Bacillati</taxon>
        <taxon>Bacillota</taxon>
        <taxon>Bacilli</taxon>
        <taxon>Lactobacillales</taxon>
        <taxon>Lactobacillaceae</taxon>
        <taxon>Lactobacillus</taxon>
    </lineage>
</organism>
<evidence type="ECO:0000256" key="1">
    <source>
        <dbReference type="ARBA" id="ARBA00010923"/>
    </source>
</evidence>
<evidence type="ECO:0000313" key="5">
    <source>
        <dbReference type="EMBL" id="EEW51695.1"/>
    </source>
</evidence>
<name>C8PCT6_9LACO</name>
<dbReference type="GO" id="GO:0009307">
    <property type="term" value="P:DNA restriction-modification system"/>
    <property type="evidence" value="ECO:0007669"/>
    <property type="project" value="UniProtKB-KW"/>
</dbReference>
<evidence type="ECO:0000259" key="4">
    <source>
        <dbReference type="Pfam" id="PF01420"/>
    </source>
</evidence>
<evidence type="ECO:0000256" key="2">
    <source>
        <dbReference type="ARBA" id="ARBA00022747"/>
    </source>
</evidence>